<evidence type="ECO:0000313" key="2">
    <source>
        <dbReference type="EMBL" id="CCX04791.1"/>
    </source>
</evidence>
<keyword evidence="1" id="KW-1133">Transmembrane helix</keyword>
<sequence length="145" mass="15357">MDTNFETPNEYDPELWPLAMFLVFIPIIGCILLGPLIAYVTRRPASQPGMSHITPPNPFVSGAGTGPHAVIVHPNQNQTSTSHHGTPVGSTPVTINANDVDIEAALPAGTPHDGGCCIHGAKVGQRFGLDGEVEFCQEPLTYGTM</sequence>
<name>U4KV81_PYROM</name>
<dbReference type="Proteomes" id="UP000018144">
    <property type="component" value="Unassembled WGS sequence"/>
</dbReference>
<organism evidence="2 3">
    <name type="scientific">Pyronema omphalodes (strain CBS 100304)</name>
    <name type="common">Pyronema confluens</name>
    <dbReference type="NCBI Taxonomy" id="1076935"/>
    <lineage>
        <taxon>Eukaryota</taxon>
        <taxon>Fungi</taxon>
        <taxon>Dikarya</taxon>
        <taxon>Ascomycota</taxon>
        <taxon>Pezizomycotina</taxon>
        <taxon>Pezizomycetes</taxon>
        <taxon>Pezizales</taxon>
        <taxon>Pyronemataceae</taxon>
        <taxon>Pyronema</taxon>
    </lineage>
</organism>
<accession>U4KV81</accession>
<gene>
    <name evidence="2" type="ORF">PCON_03773</name>
</gene>
<keyword evidence="1" id="KW-0812">Transmembrane</keyword>
<evidence type="ECO:0000313" key="3">
    <source>
        <dbReference type="Proteomes" id="UP000018144"/>
    </source>
</evidence>
<evidence type="ECO:0000256" key="1">
    <source>
        <dbReference type="SAM" id="Phobius"/>
    </source>
</evidence>
<keyword evidence="1" id="KW-0472">Membrane</keyword>
<proteinExistence type="predicted"/>
<dbReference type="AlphaFoldDB" id="U4KV81"/>
<feature type="transmembrane region" description="Helical" evidence="1">
    <location>
        <begin position="15"/>
        <end position="40"/>
    </location>
</feature>
<dbReference type="EMBL" id="HF935218">
    <property type="protein sequence ID" value="CCX04791.1"/>
    <property type="molecule type" value="Genomic_DNA"/>
</dbReference>
<reference evidence="2 3" key="1">
    <citation type="journal article" date="2013" name="PLoS Genet.">
        <title>The genome and development-dependent transcriptomes of Pyronema confluens: a window into fungal evolution.</title>
        <authorList>
            <person name="Traeger S."/>
            <person name="Altegoer F."/>
            <person name="Freitag M."/>
            <person name="Gabaldon T."/>
            <person name="Kempken F."/>
            <person name="Kumar A."/>
            <person name="Marcet-Houben M."/>
            <person name="Poggeler S."/>
            <person name="Stajich J.E."/>
            <person name="Nowrousian M."/>
        </authorList>
    </citation>
    <scope>NUCLEOTIDE SEQUENCE [LARGE SCALE GENOMIC DNA]</scope>
    <source>
        <strain evidence="3">CBS 100304</strain>
        <tissue evidence="2">Vegetative mycelium</tissue>
    </source>
</reference>
<keyword evidence="3" id="KW-1185">Reference proteome</keyword>
<protein>
    <submittedName>
        <fullName evidence="2">Uncharacterized protein</fullName>
    </submittedName>
</protein>